<dbReference type="PANTHER" id="PTHR42701:SF1">
    <property type="entry name" value="IMIDAZOLE GLYCEROL PHOSPHATE SYNTHASE SUBUNIT HISH"/>
    <property type="match status" value="1"/>
</dbReference>
<evidence type="ECO:0000256" key="3">
    <source>
        <dbReference type="ARBA" id="ARBA00022605"/>
    </source>
</evidence>
<dbReference type="PROSITE" id="PS51273">
    <property type="entry name" value="GATASE_TYPE_1"/>
    <property type="match status" value="1"/>
</dbReference>
<evidence type="ECO:0000256" key="7">
    <source>
        <dbReference type="ARBA" id="ARBA00023239"/>
    </source>
</evidence>
<dbReference type="InterPro" id="IPR029062">
    <property type="entry name" value="Class_I_gatase-like"/>
</dbReference>
<dbReference type="SUPFAM" id="SSF52317">
    <property type="entry name" value="Class I glutamine amidotransferase-like"/>
    <property type="match status" value="1"/>
</dbReference>
<keyword evidence="6 10" id="KW-0368">Histidine biosynthesis</keyword>
<dbReference type="NCBIfam" id="TIGR01855">
    <property type="entry name" value="IMP_synth_hisH"/>
    <property type="match status" value="1"/>
</dbReference>
<keyword evidence="5 10" id="KW-0315">Glutamine amidotransferase</keyword>
<dbReference type="Gene3D" id="3.40.50.880">
    <property type="match status" value="1"/>
</dbReference>
<feature type="active site" evidence="10">
    <location>
        <position position="181"/>
    </location>
</feature>
<evidence type="ECO:0000256" key="5">
    <source>
        <dbReference type="ARBA" id="ARBA00022962"/>
    </source>
</evidence>
<comment type="catalytic activity">
    <reaction evidence="8 10">
        <text>5-[(5-phospho-1-deoxy-D-ribulos-1-ylimino)methylamino]-1-(5-phospho-beta-D-ribosyl)imidazole-4-carboxamide + L-glutamine = D-erythro-1-(imidazol-4-yl)glycerol 3-phosphate + 5-amino-1-(5-phospho-beta-D-ribosyl)imidazole-4-carboxamide + L-glutamate + H(+)</text>
        <dbReference type="Rhea" id="RHEA:24793"/>
        <dbReference type="ChEBI" id="CHEBI:15378"/>
        <dbReference type="ChEBI" id="CHEBI:29985"/>
        <dbReference type="ChEBI" id="CHEBI:58278"/>
        <dbReference type="ChEBI" id="CHEBI:58359"/>
        <dbReference type="ChEBI" id="CHEBI:58475"/>
        <dbReference type="ChEBI" id="CHEBI:58525"/>
        <dbReference type="EC" id="4.3.2.10"/>
    </reaction>
</comment>
<dbReference type="Proteomes" id="UP001168167">
    <property type="component" value="Unassembled WGS sequence"/>
</dbReference>
<comment type="subunit">
    <text evidence="2 10">Heterodimer of HisH and HisF.</text>
</comment>
<evidence type="ECO:0000256" key="9">
    <source>
        <dbReference type="ARBA" id="ARBA00049534"/>
    </source>
</evidence>
<feature type="active site" evidence="10">
    <location>
        <position position="179"/>
    </location>
</feature>
<dbReference type="CDD" id="cd01748">
    <property type="entry name" value="GATase1_IGP_Synthase"/>
    <property type="match status" value="1"/>
</dbReference>
<sequence length="197" mass="21416">MIAIVDYGMGNLYSVEAGLRRAGASSKMVQTAADIDSADKVVFPGDGHFLACMNALNKRGLRDAVLRAAAKKPFFGICVGMQVLYESSEEAPDTPGLAVLPGHIRHLPEVAGKIPHMGWNTVQHTRAHPMLNGVPENSRFYFIHSYYAEPNACTIGIAEYSTAMTAIAEHCNVWATQFHPEKSGRWGAQLLKNFVAA</sequence>
<evidence type="ECO:0000256" key="1">
    <source>
        <dbReference type="ARBA" id="ARBA00005091"/>
    </source>
</evidence>
<organism evidence="12 13">
    <name type="scientific">Candidatus Doriopsillibacter californiensis</name>
    <dbReference type="NCBI Taxonomy" id="2970740"/>
    <lineage>
        <taxon>Bacteria</taxon>
        <taxon>Pseudomonadati</taxon>
        <taxon>Pseudomonadota</taxon>
        <taxon>Gammaproteobacteria</taxon>
        <taxon>Candidatus Tethybacterales</taxon>
        <taxon>Candidatus Persebacteraceae</taxon>
        <taxon>Candidatus Doriopsillibacter</taxon>
    </lineage>
</organism>
<dbReference type="InterPro" id="IPR010139">
    <property type="entry name" value="Imidazole-glycPsynth_HisH"/>
</dbReference>
<evidence type="ECO:0000259" key="11">
    <source>
        <dbReference type="Pfam" id="PF00117"/>
    </source>
</evidence>
<dbReference type="EC" id="4.3.2.10" evidence="10"/>
<feature type="active site" description="Nucleophile" evidence="10">
    <location>
        <position position="78"/>
    </location>
</feature>
<gene>
    <name evidence="10 12" type="primary">hisH</name>
    <name evidence="12" type="ORF">NQX30_06140</name>
</gene>
<proteinExistence type="inferred from homology"/>
<keyword evidence="13" id="KW-1185">Reference proteome</keyword>
<protein>
    <recommendedName>
        <fullName evidence="10">Imidazole glycerol phosphate synthase subunit HisH</fullName>
        <ecNumber evidence="10">4.3.2.10</ecNumber>
    </recommendedName>
    <alternativeName>
        <fullName evidence="10">IGP synthase glutaminase subunit</fullName>
        <ecNumber evidence="10">3.5.1.2</ecNumber>
    </alternativeName>
    <alternativeName>
        <fullName evidence="10">IGP synthase subunit HisH</fullName>
    </alternativeName>
    <alternativeName>
        <fullName evidence="10">ImGP synthase subunit HisH</fullName>
        <shortName evidence="10">IGPS subunit HisH</shortName>
    </alternativeName>
</protein>
<keyword evidence="3 10" id="KW-0028">Amino-acid biosynthesis</keyword>
<reference evidence="12" key="1">
    <citation type="submission" date="2022-08" db="EMBL/GenBank/DDBJ databases">
        <authorList>
            <person name="Dzunkova M."/>
            <person name="La Clair J."/>
            <person name="Tyml T."/>
            <person name="Doud D."/>
            <person name="Schulz F."/>
            <person name="Piquer S."/>
            <person name="Porcel Sanchis D."/>
            <person name="Osborn A."/>
            <person name="Robinson D."/>
            <person name="Louie K.B."/>
            <person name="Bowen B.P."/>
            <person name="Bowers R."/>
            <person name="Lee J."/>
            <person name="Arnau Llombart V."/>
            <person name="Diaz Villanueva W."/>
            <person name="Gosliner T."/>
            <person name="Northen T."/>
            <person name="Cheng J.-F."/>
            <person name="Burkart M.D."/>
            <person name="Woyke T."/>
        </authorList>
    </citation>
    <scope>NUCLEOTIDE SEQUENCE</scope>
    <source>
        <strain evidence="12">Df01</strain>
    </source>
</reference>
<dbReference type="GO" id="GO:0016829">
    <property type="term" value="F:lyase activity"/>
    <property type="evidence" value="ECO:0007669"/>
    <property type="project" value="UniProtKB-KW"/>
</dbReference>
<dbReference type="PANTHER" id="PTHR42701">
    <property type="entry name" value="IMIDAZOLE GLYCEROL PHOSPHATE SYNTHASE SUBUNIT HISH"/>
    <property type="match status" value="1"/>
</dbReference>
<dbReference type="PIRSF" id="PIRSF000495">
    <property type="entry name" value="Amidotransf_hisH"/>
    <property type="match status" value="1"/>
</dbReference>
<reference evidence="12" key="2">
    <citation type="journal article" date="2023" name="Microbiome">
        <title>Synthase-selected sorting approach identifies a beta-lactone synthase in a nudibranch symbiotic bacterium.</title>
        <authorList>
            <person name="Dzunkova M."/>
            <person name="La Clair J.J."/>
            <person name="Tyml T."/>
            <person name="Doud D."/>
            <person name="Schulz F."/>
            <person name="Piquer-Esteban S."/>
            <person name="Porcel Sanchis D."/>
            <person name="Osborn A."/>
            <person name="Robinson D."/>
            <person name="Louie K.B."/>
            <person name="Bowen B.P."/>
            <person name="Bowers R.M."/>
            <person name="Lee J."/>
            <person name="Arnau V."/>
            <person name="Diaz-Villanueva W."/>
            <person name="Stepanauskas R."/>
            <person name="Gosliner T."/>
            <person name="Date S.V."/>
            <person name="Northen T.R."/>
            <person name="Cheng J.F."/>
            <person name="Burkart M.D."/>
            <person name="Woyke T."/>
        </authorList>
    </citation>
    <scope>NUCLEOTIDE SEQUENCE</scope>
    <source>
        <strain evidence="12">Df01</strain>
    </source>
</reference>
<evidence type="ECO:0000313" key="12">
    <source>
        <dbReference type="EMBL" id="MDM5147947.1"/>
    </source>
</evidence>
<comment type="catalytic activity">
    <reaction evidence="9 10">
        <text>L-glutamine + H2O = L-glutamate + NH4(+)</text>
        <dbReference type="Rhea" id="RHEA:15889"/>
        <dbReference type="ChEBI" id="CHEBI:15377"/>
        <dbReference type="ChEBI" id="CHEBI:28938"/>
        <dbReference type="ChEBI" id="CHEBI:29985"/>
        <dbReference type="ChEBI" id="CHEBI:58359"/>
        <dbReference type="EC" id="3.5.1.2"/>
    </reaction>
</comment>
<keyword evidence="4 10" id="KW-0378">Hydrolase</keyword>
<name>A0ABT7QML2_9GAMM</name>
<keyword evidence="10" id="KW-0963">Cytoplasm</keyword>
<dbReference type="Pfam" id="PF00117">
    <property type="entry name" value="GATase"/>
    <property type="match status" value="1"/>
</dbReference>
<evidence type="ECO:0000256" key="6">
    <source>
        <dbReference type="ARBA" id="ARBA00023102"/>
    </source>
</evidence>
<evidence type="ECO:0000256" key="4">
    <source>
        <dbReference type="ARBA" id="ARBA00022801"/>
    </source>
</evidence>
<evidence type="ECO:0000256" key="10">
    <source>
        <dbReference type="HAMAP-Rule" id="MF_00278"/>
    </source>
</evidence>
<feature type="domain" description="Glutamine amidotransferase" evidence="11">
    <location>
        <begin position="4"/>
        <end position="195"/>
    </location>
</feature>
<evidence type="ECO:0000313" key="13">
    <source>
        <dbReference type="Proteomes" id="UP001168167"/>
    </source>
</evidence>
<comment type="subcellular location">
    <subcellularLocation>
        <location evidence="10">Cytoplasm</location>
    </subcellularLocation>
</comment>
<evidence type="ECO:0000256" key="8">
    <source>
        <dbReference type="ARBA" id="ARBA00047838"/>
    </source>
</evidence>
<dbReference type="InterPro" id="IPR017926">
    <property type="entry name" value="GATASE"/>
</dbReference>
<evidence type="ECO:0000256" key="2">
    <source>
        <dbReference type="ARBA" id="ARBA00011152"/>
    </source>
</evidence>
<dbReference type="EMBL" id="JANQAO010000003">
    <property type="protein sequence ID" value="MDM5147947.1"/>
    <property type="molecule type" value="Genomic_DNA"/>
</dbReference>
<dbReference type="EC" id="3.5.1.2" evidence="10"/>
<comment type="caution">
    <text evidence="12">The sequence shown here is derived from an EMBL/GenBank/DDBJ whole genome shotgun (WGS) entry which is preliminary data.</text>
</comment>
<dbReference type="HAMAP" id="MF_00278">
    <property type="entry name" value="HisH"/>
    <property type="match status" value="1"/>
</dbReference>
<comment type="pathway">
    <text evidence="1 10">Amino-acid biosynthesis; L-histidine biosynthesis; L-histidine from 5-phospho-alpha-D-ribose 1-diphosphate: step 5/9.</text>
</comment>
<accession>A0ABT7QML2</accession>
<keyword evidence="7 10" id="KW-0456">Lyase</keyword>
<comment type="function">
    <text evidence="10">IGPS catalyzes the conversion of PRFAR and glutamine to IGP, AICAR and glutamate. The HisH subunit catalyzes the hydrolysis of glutamine to glutamate and ammonia as part of the synthesis of IGP and AICAR. The resulting ammonia molecule is channeled to the active site of HisF.</text>
</comment>